<evidence type="ECO:0000256" key="1">
    <source>
        <dbReference type="ARBA" id="ARBA00022763"/>
    </source>
</evidence>
<dbReference type="STRING" id="574650.SAMN04487966_101396"/>
<keyword evidence="5" id="KW-1185">Reference proteome</keyword>
<feature type="region of interest" description="Disordered" evidence="2">
    <location>
        <begin position="86"/>
        <end position="110"/>
    </location>
</feature>
<name>A0A1I7MEW3_9MICC</name>
<dbReference type="InterPro" id="IPR036217">
    <property type="entry name" value="MethylDNA_cys_MeTrfase_DNAb"/>
</dbReference>
<keyword evidence="4" id="KW-0238">DNA-binding</keyword>
<dbReference type="InterPro" id="IPR052520">
    <property type="entry name" value="ATL_DNA_repair"/>
</dbReference>
<dbReference type="PANTHER" id="PTHR42942:SF1">
    <property type="entry name" value="ALKYLTRANSFERASE-LIKE PROTEIN 1"/>
    <property type="match status" value="1"/>
</dbReference>
<sequence>MDVTGAPDSLWPTDWPDGPLELDEALALAATLIPPGQATSYGGLAAALGAGGPRQAGRAMSRAPEGTPWWRVVRADGSLPPSLASRAAAHWRAEGTPQRAHSSAGLPDDGRHLRLDLASARWSPGAEDERLLRALRERIG</sequence>
<evidence type="ECO:0000313" key="4">
    <source>
        <dbReference type="EMBL" id="SFV20475.1"/>
    </source>
</evidence>
<organism evidence="4 5">
    <name type="scientific">Micrococcus terreus</name>
    <dbReference type="NCBI Taxonomy" id="574650"/>
    <lineage>
        <taxon>Bacteria</taxon>
        <taxon>Bacillati</taxon>
        <taxon>Actinomycetota</taxon>
        <taxon>Actinomycetes</taxon>
        <taxon>Micrococcales</taxon>
        <taxon>Micrococcaceae</taxon>
        <taxon>Micrococcus</taxon>
    </lineage>
</organism>
<keyword evidence="1" id="KW-0227">DNA damage</keyword>
<reference evidence="4 5" key="1">
    <citation type="submission" date="2016-10" db="EMBL/GenBank/DDBJ databases">
        <authorList>
            <person name="de Groot N.N."/>
        </authorList>
    </citation>
    <scope>NUCLEOTIDE SEQUENCE [LARGE SCALE GENOMIC DNA]</scope>
    <source>
        <strain evidence="4 5">CGMCC 1.7054</strain>
    </source>
</reference>
<dbReference type="Proteomes" id="UP000198881">
    <property type="component" value="Unassembled WGS sequence"/>
</dbReference>
<evidence type="ECO:0000313" key="5">
    <source>
        <dbReference type="Proteomes" id="UP000198881"/>
    </source>
</evidence>
<accession>A0A1I7MEW3</accession>
<protein>
    <submittedName>
        <fullName evidence="4">Alkylated DNA nucleotide flippase Atl1, participates in nucleotide excision repair, Ada-like DNA-binding domain</fullName>
    </submittedName>
</protein>
<evidence type="ECO:0000259" key="3">
    <source>
        <dbReference type="Pfam" id="PF01035"/>
    </source>
</evidence>
<dbReference type="Pfam" id="PF01035">
    <property type="entry name" value="DNA_binding_1"/>
    <property type="match status" value="1"/>
</dbReference>
<dbReference type="GO" id="GO:0006281">
    <property type="term" value="P:DNA repair"/>
    <property type="evidence" value="ECO:0007669"/>
    <property type="project" value="InterPro"/>
</dbReference>
<dbReference type="SUPFAM" id="SSF46767">
    <property type="entry name" value="Methylated DNA-protein cysteine methyltransferase, C-terminal domain"/>
    <property type="match status" value="1"/>
</dbReference>
<dbReference type="AlphaFoldDB" id="A0A1I7MEW3"/>
<proteinExistence type="predicted"/>
<dbReference type="GO" id="GO:0003824">
    <property type="term" value="F:catalytic activity"/>
    <property type="evidence" value="ECO:0007669"/>
    <property type="project" value="InterPro"/>
</dbReference>
<dbReference type="InterPro" id="IPR036388">
    <property type="entry name" value="WH-like_DNA-bd_sf"/>
</dbReference>
<dbReference type="GO" id="GO:0003677">
    <property type="term" value="F:DNA binding"/>
    <property type="evidence" value="ECO:0007669"/>
    <property type="project" value="UniProtKB-KW"/>
</dbReference>
<dbReference type="InterPro" id="IPR014048">
    <property type="entry name" value="MethylDNA_cys_MeTrfase_DNA-bd"/>
</dbReference>
<dbReference type="Gene3D" id="1.10.10.10">
    <property type="entry name" value="Winged helix-like DNA-binding domain superfamily/Winged helix DNA-binding domain"/>
    <property type="match status" value="1"/>
</dbReference>
<dbReference type="OrthoDB" id="9132167at2"/>
<dbReference type="PANTHER" id="PTHR42942">
    <property type="entry name" value="6-O-METHYLGUANINE DNA METHYLTRANSFERASE"/>
    <property type="match status" value="1"/>
</dbReference>
<feature type="domain" description="Methylated-DNA-[protein]-cysteine S-methyltransferase DNA binding" evidence="3">
    <location>
        <begin position="29"/>
        <end position="82"/>
    </location>
</feature>
<evidence type="ECO:0000256" key="2">
    <source>
        <dbReference type="SAM" id="MobiDB-lite"/>
    </source>
</evidence>
<gene>
    <name evidence="4" type="ORF">SAMN04487966_101396</name>
</gene>
<dbReference type="EMBL" id="FPCG01000001">
    <property type="protein sequence ID" value="SFV20475.1"/>
    <property type="molecule type" value="Genomic_DNA"/>
</dbReference>